<proteinExistence type="predicted"/>
<dbReference type="Gene3D" id="3.40.50.720">
    <property type="entry name" value="NAD(P)-binding Rossmann-like Domain"/>
    <property type="match status" value="1"/>
</dbReference>
<dbReference type="SUPFAM" id="SSF69572">
    <property type="entry name" value="Activating enzymes of the ubiquitin-like proteins"/>
    <property type="match status" value="1"/>
</dbReference>
<dbReference type="RefSeq" id="WP_235226313.1">
    <property type="nucleotide sequence ID" value="NZ_JAKGAQ010000003.1"/>
</dbReference>
<evidence type="ECO:0008006" key="3">
    <source>
        <dbReference type="Google" id="ProtNLM"/>
    </source>
</evidence>
<dbReference type="EMBL" id="JAKGAQ010000003">
    <property type="protein sequence ID" value="MCF2871985.1"/>
    <property type="molecule type" value="Genomic_DNA"/>
</dbReference>
<name>A0ABS9CXI7_9RHOB</name>
<comment type="caution">
    <text evidence="1">The sequence shown here is derived from an EMBL/GenBank/DDBJ whole genome shotgun (WGS) entry which is preliminary data.</text>
</comment>
<protein>
    <recommendedName>
        <fullName evidence="3">THIF-type NAD/FAD binding fold domain-containing protein</fullName>
    </recommendedName>
</protein>
<accession>A0ABS9CXI7</accession>
<sequence>MSPLRSSGTHKVKALRDRLIRINPSVDVKTLQITLGGQESAKSMAGALEQLGNCDLLIDATAEPTAFNMIASVATRKKVPMVWVEVFAGGIGGIVARSRPDIDPVPLAARAQIVTWCQDQNVEWVRPIAGNPYEQQNAEGTPQIASDAEISIMAGHATRFATDLLSRPIGSIFPMSAYVVGFSSEWLFGQPFDTRPIDLQPAGAWGGTAEELEPGAVLRLLNEHLSPSET</sequence>
<organism evidence="1 2">
    <name type="scientific">Octadecabacter dasysiphoniae</name>
    <dbReference type="NCBI Taxonomy" id="2909341"/>
    <lineage>
        <taxon>Bacteria</taxon>
        <taxon>Pseudomonadati</taxon>
        <taxon>Pseudomonadota</taxon>
        <taxon>Alphaproteobacteria</taxon>
        <taxon>Rhodobacterales</taxon>
        <taxon>Roseobacteraceae</taxon>
        <taxon>Octadecabacter</taxon>
    </lineage>
</organism>
<keyword evidence="2" id="KW-1185">Reference proteome</keyword>
<evidence type="ECO:0000313" key="2">
    <source>
        <dbReference type="Proteomes" id="UP001200557"/>
    </source>
</evidence>
<gene>
    <name evidence="1" type="ORF">L0664_12980</name>
</gene>
<reference evidence="1 2" key="1">
    <citation type="submission" date="2022-01" db="EMBL/GenBank/DDBJ databases">
        <title>Octadecabacter sp. nov., isolated from a marine alga.</title>
        <authorList>
            <person name="Jin M.S."/>
            <person name="Kim H.M."/>
            <person name="Han D.M."/>
            <person name="Jung J.J."/>
            <person name="Jeon C.O."/>
        </authorList>
    </citation>
    <scope>NUCLEOTIDE SEQUENCE [LARGE SCALE GENOMIC DNA]</scope>
    <source>
        <strain evidence="1 2">G9-8</strain>
    </source>
</reference>
<evidence type="ECO:0000313" key="1">
    <source>
        <dbReference type="EMBL" id="MCF2871985.1"/>
    </source>
</evidence>
<dbReference type="Proteomes" id="UP001200557">
    <property type="component" value="Unassembled WGS sequence"/>
</dbReference>
<dbReference type="InterPro" id="IPR035985">
    <property type="entry name" value="Ubiquitin-activating_enz"/>
</dbReference>